<dbReference type="EMBL" id="CP008876">
    <property type="protein sequence ID" value="AIF66578.1"/>
    <property type="molecule type" value="Genomic_DNA"/>
</dbReference>
<dbReference type="InterPro" id="IPR013154">
    <property type="entry name" value="ADH-like_N"/>
</dbReference>
<evidence type="ECO:0000256" key="1">
    <source>
        <dbReference type="ARBA" id="ARBA00022857"/>
    </source>
</evidence>
<dbReference type="InterPro" id="IPR014189">
    <property type="entry name" value="Quinone_OxRdtase_PIG3"/>
</dbReference>
<evidence type="ECO:0000256" key="2">
    <source>
        <dbReference type="ARBA" id="ARBA00023002"/>
    </source>
</evidence>
<dbReference type="SMART" id="SM00829">
    <property type="entry name" value="PKS_ER"/>
    <property type="match status" value="1"/>
</dbReference>
<dbReference type="Pfam" id="PF00107">
    <property type="entry name" value="ADH_zinc_N"/>
    <property type="match status" value="1"/>
</dbReference>
<dbReference type="Gene3D" id="3.40.50.720">
    <property type="entry name" value="NAD(P)-binding Rossmann-like Domain"/>
    <property type="match status" value="1"/>
</dbReference>
<dbReference type="InterPro" id="IPR013149">
    <property type="entry name" value="ADH-like_C"/>
</dbReference>
<dbReference type="SUPFAM" id="SSF50129">
    <property type="entry name" value="GroES-like"/>
    <property type="match status" value="1"/>
</dbReference>
<proteinExistence type="predicted"/>
<keyword evidence="2" id="KW-0560">Oxidoreductase</keyword>
<accession>A0A075LQ28</accession>
<dbReference type="GO" id="GO:0016651">
    <property type="term" value="F:oxidoreductase activity, acting on NAD(P)H"/>
    <property type="evidence" value="ECO:0007669"/>
    <property type="project" value="TreeGrafter"/>
</dbReference>
<dbReference type="InterPro" id="IPR036291">
    <property type="entry name" value="NAD(P)-bd_dom_sf"/>
</dbReference>
<dbReference type="KEGG" id="tap:GZ22_07975"/>
<dbReference type="SUPFAM" id="SSF51735">
    <property type="entry name" value="NAD(P)-binding Rossmann-fold domains"/>
    <property type="match status" value="1"/>
</dbReference>
<gene>
    <name evidence="4" type="ORF">GZ22_07975</name>
</gene>
<sequence>MKAITLQGFGGTEKLKLEEADKPNIKPDEILVAVKASAINRADIEKRKGNYPSSDFDPILGLEIAGIVEEAGAEAYGWEKGDRIFGLIPSGGYAEYAVLNSKLAMPIPEHLSYEEAAAVPEVFLTAYQTLHWLGELKQGETVLIHAGASGVGTAAIQIAKQAGATVAVTAGSQEKLDFCKELGADITINYKEEDFAERLADTGADVILDFIGATYWDQNIKTLKTDGRLILIGFLGGTELENVSITPLLAKRLHVKGTLLSTRSINYKARLTADLIDNVLPLFESQAIKSIVDKVFPLAEIAEAHDYMESNKNTGKIVLHVAD</sequence>
<dbReference type="Gene3D" id="3.90.180.10">
    <property type="entry name" value="Medium-chain alcohol dehydrogenases, catalytic domain"/>
    <property type="match status" value="1"/>
</dbReference>
<evidence type="ECO:0000259" key="3">
    <source>
        <dbReference type="SMART" id="SM00829"/>
    </source>
</evidence>
<organism evidence="4 5">
    <name type="scientific">Terribacillus saccharophilus</name>
    <dbReference type="NCBI Taxonomy" id="361277"/>
    <lineage>
        <taxon>Bacteria</taxon>
        <taxon>Bacillati</taxon>
        <taxon>Bacillota</taxon>
        <taxon>Bacilli</taxon>
        <taxon>Bacillales</taxon>
        <taxon>Bacillaceae</taxon>
        <taxon>Terribacillus</taxon>
    </lineage>
</organism>
<dbReference type="NCBIfam" id="TIGR02824">
    <property type="entry name" value="quinone_pig3"/>
    <property type="match status" value="1"/>
</dbReference>
<keyword evidence="1" id="KW-0521">NADP</keyword>
<dbReference type="InterPro" id="IPR011032">
    <property type="entry name" value="GroES-like_sf"/>
</dbReference>
<dbReference type="AlphaFoldDB" id="A0A075LQ28"/>
<dbReference type="PANTHER" id="PTHR48106">
    <property type="entry name" value="QUINONE OXIDOREDUCTASE PIG3-RELATED"/>
    <property type="match status" value="1"/>
</dbReference>
<dbReference type="PANTHER" id="PTHR48106:SF18">
    <property type="entry name" value="QUINONE OXIDOREDUCTASE PIG3"/>
    <property type="match status" value="1"/>
</dbReference>
<dbReference type="GeneID" id="34220969"/>
<dbReference type="Pfam" id="PF08240">
    <property type="entry name" value="ADH_N"/>
    <property type="match status" value="1"/>
</dbReference>
<name>A0A075LQ28_9BACI</name>
<dbReference type="RefSeq" id="WP_038560758.1">
    <property type="nucleotide sequence ID" value="NZ_CP008876.1"/>
</dbReference>
<protein>
    <submittedName>
        <fullName evidence="4">NADPH:quinone oxidoreductase</fullName>
    </submittedName>
</protein>
<feature type="domain" description="Enoyl reductase (ER)" evidence="3">
    <location>
        <begin position="10"/>
        <end position="319"/>
    </location>
</feature>
<dbReference type="OrthoDB" id="9792162at2"/>
<dbReference type="GO" id="GO:0070402">
    <property type="term" value="F:NADPH binding"/>
    <property type="evidence" value="ECO:0007669"/>
    <property type="project" value="TreeGrafter"/>
</dbReference>
<evidence type="ECO:0000313" key="4">
    <source>
        <dbReference type="EMBL" id="AIF66578.1"/>
    </source>
</evidence>
<evidence type="ECO:0000313" key="5">
    <source>
        <dbReference type="Proteomes" id="UP000027980"/>
    </source>
</evidence>
<dbReference type="HOGENOM" id="CLU_026673_3_4_9"/>
<reference evidence="4 5" key="1">
    <citation type="submission" date="2014-07" db="EMBL/GenBank/DDBJ databases">
        <title>Complete genome sequence of a moderately halophilic bacterium Terribacillus aidingensis MP602, isolated from Cryptomeria fortunei in Tianmu mountain in China.</title>
        <authorList>
            <person name="Wang Y."/>
            <person name="Lu P."/>
            <person name="Zhang L."/>
        </authorList>
    </citation>
    <scope>NUCLEOTIDE SEQUENCE [LARGE SCALE GENOMIC DNA]</scope>
    <source>
        <strain evidence="4 5">MP602</strain>
    </source>
</reference>
<dbReference type="InterPro" id="IPR020843">
    <property type="entry name" value="ER"/>
</dbReference>
<dbReference type="CDD" id="cd05276">
    <property type="entry name" value="p53_inducible_oxidoreductase"/>
    <property type="match status" value="1"/>
</dbReference>
<dbReference type="Proteomes" id="UP000027980">
    <property type="component" value="Chromosome"/>
</dbReference>